<evidence type="ECO:0000313" key="2">
    <source>
        <dbReference type="EMBL" id="BDZ44228.1"/>
    </source>
</evidence>
<dbReference type="Pfam" id="PF01842">
    <property type="entry name" value="ACT"/>
    <property type="match status" value="1"/>
</dbReference>
<dbReference type="InterPro" id="IPR002912">
    <property type="entry name" value="ACT_dom"/>
</dbReference>
<dbReference type="PROSITE" id="PS51671">
    <property type="entry name" value="ACT"/>
    <property type="match status" value="1"/>
</dbReference>
<name>A0ABN6XLK2_9MICO</name>
<evidence type="ECO:0000259" key="1">
    <source>
        <dbReference type="PROSITE" id="PS51671"/>
    </source>
</evidence>
<dbReference type="EMBL" id="AP027731">
    <property type="protein sequence ID" value="BDZ44228.1"/>
    <property type="molecule type" value="Genomic_DNA"/>
</dbReference>
<keyword evidence="3" id="KW-1185">Reference proteome</keyword>
<evidence type="ECO:0000313" key="3">
    <source>
        <dbReference type="Proteomes" id="UP001321498"/>
    </source>
</evidence>
<protein>
    <recommendedName>
        <fullName evidence="1">ACT domain-containing protein</fullName>
    </recommendedName>
</protein>
<organism evidence="2 3">
    <name type="scientific">Naasia aerilata</name>
    <dbReference type="NCBI Taxonomy" id="1162966"/>
    <lineage>
        <taxon>Bacteria</taxon>
        <taxon>Bacillati</taxon>
        <taxon>Actinomycetota</taxon>
        <taxon>Actinomycetes</taxon>
        <taxon>Micrococcales</taxon>
        <taxon>Microbacteriaceae</taxon>
        <taxon>Naasia</taxon>
    </lineage>
</organism>
<feature type="domain" description="ACT" evidence="1">
    <location>
        <begin position="12"/>
        <end position="95"/>
    </location>
</feature>
<accession>A0ABN6XLK2</accession>
<proteinExistence type="predicted"/>
<dbReference type="CDD" id="cd04881">
    <property type="entry name" value="ACT_HSDH-Hom"/>
    <property type="match status" value="1"/>
</dbReference>
<gene>
    <name evidence="2" type="ORF">GCM10025866_01370</name>
</gene>
<dbReference type="InterPro" id="IPR045865">
    <property type="entry name" value="ACT-like_dom_sf"/>
</dbReference>
<dbReference type="Proteomes" id="UP001321498">
    <property type="component" value="Chromosome"/>
</dbReference>
<reference evidence="3" key="1">
    <citation type="journal article" date="2019" name="Int. J. Syst. Evol. Microbiol.">
        <title>The Global Catalogue of Microorganisms (GCM) 10K type strain sequencing project: providing services to taxonomists for standard genome sequencing and annotation.</title>
        <authorList>
            <consortium name="The Broad Institute Genomics Platform"/>
            <consortium name="The Broad Institute Genome Sequencing Center for Infectious Disease"/>
            <person name="Wu L."/>
            <person name="Ma J."/>
        </authorList>
    </citation>
    <scope>NUCLEOTIDE SEQUENCE [LARGE SCALE GENOMIC DNA]</scope>
    <source>
        <strain evidence="3">NBRC 108725</strain>
    </source>
</reference>
<dbReference type="SUPFAM" id="SSF55021">
    <property type="entry name" value="ACT-like"/>
    <property type="match status" value="1"/>
</dbReference>
<sequence>MLDIGSVTTQYRVTLSVQDRPGVLAAIAGIFSENGVSVETVEQSIPFPHGDDVEGTATLVIGTHSATEAALSATVAALGAVDAVVAVLSVLRIEGE</sequence>
<dbReference type="Gene3D" id="3.30.70.260">
    <property type="match status" value="1"/>
</dbReference>